<proteinExistence type="inferred from homology"/>
<dbReference type="RefSeq" id="WP_133222692.1">
    <property type="nucleotide sequence ID" value="NZ_NRSG01000286.1"/>
</dbReference>
<gene>
    <name evidence="3" type="ORF">CKO45_24295</name>
</gene>
<dbReference type="SUPFAM" id="SSF56801">
    <property type="entry name" value="Acetyl-CoA synthetase-like"/>
    <property type="match status" value="1"/>
</dbReference>
<comment type="caution">
    <text evidence="3">The sequence shown here is derived from an EMBL/GenBank/DDBJ whole genome shotgun (WGS) entry which is preliminary data.</text>
</comment>
<dbReference type="PANTHER" id="PTHR22754">
    <property type="entry name" value="DISCO-INTERACTING PROTEIN 2 DIP2 -RELATED"/>
    <property type="match status" value="1"/>
</dbReference>
<dbReference type="InterPro" id="IPR045851">
    <property type="entry name" value="AMP-bd_C_sf"/>
</dbReference>
<name>A0ABS1D3B6_9PROT</name>
<dbReference type="InterPro" id="IPR042099">
    <property type="entry name" value="ANL_N_sf"/>
</dbReference>
<comment type="similarity">
    <text evidence="1">Belongs to the ATP-dependent AMP-binding enzyme family.</text>
</comment>
<keyword evidence="4" id="KW-1185">Reference proteome</keyword>
<dbReference type="Proteomes" id="UP000697995">
    <property type="component" value="Unassembled WGS sequence"/>
</dbReference>
<feature type="domain" description="AMP-dependent synthetase/ligase" evidence="2">
    <location>
        <begin position="9"/>
        <end position="409"/>
    </location>
</feature>
<accession>A0ABS1D3B6</accession>
<evidence type="ECO:0000259" key="2">
    <source>
        <dbReference type="Pfam" id="PF00501"/>
    </source>
</evidence>
<dbReference type="EMBL" id="NRSG01000286">
    <property type="protein sequence ID" value="MBK1661335.1"/>
    <property type="molecule type" value="Genomic_DNA"/>
</dbReference>
<protein>
    <recommendedName>
        <fullName evidence="2">AMP-dependent synthetase/ligase domain-containing protein</fullName>
    </recommendedName>
</protein>
<sequence length="556" mass="58963">MMRFGFEAAAPEAPALAFADAAGTRRWTQRALWSAAATEAARIAARTAPGDLVLIVSRTRPEAMALFLGAMLAGRPPAFFPPRSPRTDPAYFARQQTEAIRRIAPALVAATEAETRDGLLALSPELAPRLLEDAPAPEADWQAARAQFAARLRGAAHGGIPLFLQHSSGTTGIKKACAITAPALVAHFDAYWRQVVRARLAPDARVASWLPLYHDLGLVMAFLMPLLNAAPIACLDPFDWVARPQGLPDLIEAERATLCWMPNFAFRHHVRLQPFLARRDLSSMQAWISASETCHARDAEDFEAAYAAWGVRPGTVTALYGMAETVCAMTQSLPGRRRALAAPRDVAPGAVLGRERLATDLAAAAAAWPGARLILSSGRPVPGTRLAVYRDGAPQPEGIYGEIGVRSASFVGHAGAARLPDGGFPTGDLGVILDGEAFVLGRLKEVIIVAGRNLHAGDVEAVAGAVPGAKPGRIVAFGVENAATGTEDLVIVAERDAAAGVTPDALRAAIARAVTAEFLVSAQAVRVVEERWLVKSTAGKIAREANRRKYLAEQAA</sequence>
<evidence type="ECO:0000313" key="4">
    <source>
        <dbReference type="Proteomes" id="UP000697995"/>
    </source>
</evidence>
<evidence type="ECO:0000313" key="3">
    <source>
        <dbReference type="EMBL" id="MBK1661335.1"/>
    </source>
</evidence>
<evidence type="ECO:0000256" key="1">
    <source>
        <dbReference type="ARBA" id="ARBA00006432"/>
    </source>
</evidence>
<organism evidence="3 4">
    <name type="scientific">Paracraurococcus ruber</name>
    <dbReference type="NCBI Taxonomy" id="77675"/>
    <lineage>
        <taxon>Bacteria</taxon>
        <taxon>Pseudomonadati</taxon>
        <taxon>Pseudomonadota</taxon>
        <taxon>Alphaproteobacteria</taxon>
        <taxon>Acetobacterales</taxon>
        <taxon>Roseomonadaceae</taxon>
        <taxon>Paracraurococcus</taxon>
    </lineage>
</organism>
<dbReference type="InterPro" id="IPR000873">
    <property type="entry name" value="AMP-dep_synth/lig_dom"/>
</dbReference>
<reference evidence="3 4" key="1">
    <citation type="journal article" date="2020" name="Microorganisms">
        <title>Osmotic Adaptation and Compatible Solute Biosynthesis of Phototrophic Bacteria as Revealed from Genome Analyses.</title>
        <authorList>
            <person name="Imhoff J.F."/>
            <person name="Rahn T."/>
            <person name="Kunzel S."/>
            <person name="Keller A."/>
            <person name="Neulinger S.C."/>
        </authorList>
    </citation>
    <scope>NUCLEOTIDE SEQUENCE [LARGE SCALE GENOMIC DNA]</scope>
    <source>
        <strain evidence="3 4">DSM 15382</strain>
    </source>
</reference>
<dbReference type="Pfam" id="PF00501">
    <property type="entry name" value="AMP-binding"/>
    <property type="match status" value="1"/>
</dbReference>
<dbReference type="Gene3D" id="3.40.50.12780">
    <property type="entry name" value="N-terminal domain of ligase-like"/>
    <property type="match status" value="1"/>
</dbReference>
<dbReference type="Gene3D" id="3.30.300.30">
    <property type="match status" value="1"/>
</dbReference>
<dbReference type="PANTHER" id="PTHR22754:SF32">
    <property type="entry name" value="DISCO-INTERACTING PROTEIN 2"/>
    <property type="match status" value="1"/>
</dbReference>